<accession>A0A553HV41</accession>
<comment type="caution">
    <text evidence="1">The sequence shown here is derived from an EMBL/GenBank/DDBJ whole genome shotgun (WGS) entry which is preliminary data.</text>
</comment>
<proteinExistence type="predicted"/>
<gene>
    <name evidence="1" type="ORF">FHL15_007367</name>
</gene>
<evidence type="ECO:0000313" key="1">
    <source>
        <dbReference type="EMBL" id="TRX91814.1"/>
    </source>
</evidence>
<keyword evidence="2" id="KW-1185">Reference proteome</keyword>
<evidence type="ECO:0000313" key="2">
    <source>
        <dbReference type="Proteomes" id="UP000319160"/>
    </source>
</evidence>
<dbReference type="EMBL" id="VFLP01000042">
    <property type="protein sequence ID" value="TRX91814.1"/>
    <property type="molecule type" value="Genomic_DNA"/>
</dbReference>
<dbReference type="AlphaFoldDB" id="A0A553HV41"/>
<organism evidence="1 2">
    <name type="scientific">Xylaria flabelliformis</name>
    <dbReference type="NCBI Taxonomy" id="2512241"/>
    <lineage>
        <taxon>Eukaryota</taxon>
        <taxon>Fungi</taxon>
        <taxon>Dikarya</taxon>
        <taxon>Ascomycota</taxon>
        <taxon>Pezizomycotina</taxon>
        <taxon>Sordariomycetes</taxon>
        <taxon>Xylariomycetidae</taxon>
        <taxon>Xylariales</taxon>
        <taxon>Xylariaceae</taxon>
        <taxon>Xylaria</taxon>
    </lineage>
</organism>
<name>A0A553HV41_9PEZI</name>
<dbReference type="Proteomes" id="UP000319160">
    <property type="component" value="Unassembled WGS sequence"/>
</dbReference>
<reference evidence="2" key="1">
    <citation type="submission" date="2019-06" db="EMBL/GenBank/DDBJ databases">
        <title>Draft genome sequence of the griseofulvin-producing fungus Xylaria cubensis strain G536.</title>
        <authorList>
            <person name="Mead M.E."/>
            <person name="Raja H.A."/>
            <person name="Steenwyk J.L."/>
            <person name="Knowles S.L."/>
            <person name="Oberlies N.H."/>
            <person name="Rokas A."/>
        </authorList>
    </citation>
    <scope>NUCLEOTIDE SEQUENCE [LARGE SCALE GENOMIC DNA]</scope>
    <source>
        <strain evidence="2">G536</strain>
    </source>
</reference>
<sequence length="81" mass="9169">MYDTTLQRVSRQNSIDAPMLLQDPIQPRDGNLLSYHLDSTSNTYLLVLMQSKKRSGGLAEPLLRASGANHAIWEPQKPPHW</sequence>
<protein>
    <submittedName>
        <fullName evidence="1">Uncharacterized protein</fullName>
    </submittedName>
</protein>